<evidence type="ECO:0000313" key="1">
    <source>
        <dbReference type="EMBL" id="KKR00299.1"/>
    </source>
</evidence>
<dbReference type="AlphaFoldDB" id="A0A0G0M840"/>
<dbReference type="Proteomes" id="UP000033881">
    <property type="component" value="Unassembled WGS sequence"/>
</dbReference>
<accession>A0A0G0M840</accession>
<dbReference type="STRING" id="1618574.UT24_C0014G0039"/>
<organism evidence="1 2">
    <name type="scientific">Candidatus Woesebacteria bacterium GW2011_GWB1_39_12</name>
    <dbReference type="NCBI Taxonomy" id="1618574"/>
    <lineage>
        <taxon>Bacteria</taxon>
        <taxon>Candidatus Woeseibacteriota</taxon>
    </lineage>
</organism>
<protein>
    <submittedName>
        <fullName evidence="1">Uncharacterized protein</fullName>
    </submittedName>
</protein>
<proteinExistence type="predicted"/>
<gene>
    <name evidence="1" type="ORF">UT24_C0014G0039</name>
</gene>
<reference evidence="1 2" key="1">
    <citation type="journal article" date="2015" name="Nature">
        <title>rRNA introns, odd ribosomes, and small enigmatic genomes across a large radiation of phyla.</title>
        <authorList>
            <person name="Brown C.T."/>
            <person name="Hug L.A."/>
            <person name="Thomas B.C."/>
            <person name="Sharon I."/>
            <person name="Castelle C.J."/>
            <person name="Singh A."/>
            <person name="Wilkins M.J."/>
            <person name="Williams K.H."/>
            <person name="Banfield J.F."/>
        </authorList>
    </citation>
    <scope>NUCLEOTIDE SEQUENCE [LARGE SCALE GENOMIC DNA]</scope>
</reference>
<name>A0A0G0M840_9BACT</name>
<dbReference type="EMBL" id="LBWB01000014">
    <property type="protein sequence ID" value="KKR00299.1"/>
    <property type="molecule type" value="Genomic_DNA"/>
</dbReference>
<comment type="caution">
    <text evidence="1">The sequence shown here is derived from an EMBL/GenBank/DDBJ whole genome shotgun (WGS) entry which is preliminary data.</text>
</comment>
<evidence type="ECO:0000313" key="2">
    <source>
        <dbReference type="Proteomes" id="UP000033881"/>
    </source>
</evidence>
<sequence>MNERRRRGTINRLTNWVHATLGVSNPQGAEYLRGMQEKYGSGGTEPPEATLVYRSEIESVHLEPDKPSGT</sequence>